<accession>A0A7K1SBF1</accession>
<evidence type="ECO:0000259" key="4">
    <source>
        <dbReference type="Pfam" id="PF01345"/>
    </source>
</evidence>
<dbReference type="Pfam" id="PF01345">
    <property type="entry name" value="DUF11"/>
    <property type="match status" value="1"/>
</dbReference>
<dbReference type="RefSeq" id="WP_157585641.1">
    <property type="nucleotide sequence ID" value="NZ_WPIN01000004.1"/>
</dbReference>
<dbReference type="Proteomes" id="UP000436006">
    <property type="component" value="Unassembled WGS sequence"/>
</dbReference>
<keyword evidence="7" id="KW-1185">Reference proteome</keyword>
<dbReference type="Pfam" id="PF17210">
    <property type="entry name" value="SdrD_B"/>
    <property type="match status" value="2"/>
</dbReference>
<feature type="domain" description="SD-repeat containing protein B" evidence="5">
    <location>
        <begin position="782"/>
        <end position="842"/>
    </location>
</feature>
<dbReference type="InterPro" id="IPR033764">
    <property type="entry name" value="Sdr_B"/>
</dbReference>
<comment type="caution">
    <text evidence="6">The sequence shown here is derived from an EMBL/GenBank/DDBJ whole genome shotgun (WGS) entry which is preliminary data.</text>
</comment>
<keyword evidence="3" id="KW-0732">Signal</keyword>
<protein>
    <submittedName>
        <fullName evidence="6">DUF11 domain-containing protein</fullName>
    </submittedName>
</protein>
<evidence type="ECO:0000256" key="3">
    <source>
        <dbReference type="ARBA" id="ARBA00022729"/>
    </source>
</evidence>
<dbReference type="EMBL" id="WPIN01000004">
    <property type="protein sequence ID" value="MVM31101.1"/>
    <property type="molecule type" value="Genomic_DNA"/>
</dbReference>
<sequence>MSFTKKINGLKQPVISIGARSSPSSGKTGTFFGSINWRSATPKLLVLSVIFTLSVGFAKAQCSLTIPHVTTSGCYSVSGTSKATVSVEVAWQNPPANGYIVVTTGALSRTITPGVITVSYGGGGTTTPSGSQTIVSPQVVAFEVDANSASGAINAHFSNSTSCSATASYTAPAPCQPILCQSGGLGGQVFNDYNANGVKEAAETNGVGGITVTVFPCIGSPVSTTTDAYGNWSTSASLAYPVRVEFTNLPAAYLGSSTLQGSGSRTTVQFVAASQCNVNLGVNDPIDYCQDNPLLVLPTYSSGDPLVSGAAGSYRGLIGFPYNTGGTNLSFPMTFTIPASAVGTLWAQAYSKITKRLFSAATLKRHAGLGPGGIDAIYITNLTNQASPPTPTYFKLSTLGINVGTVPTNSTRGLVGDKTLQSSDPQAFSLIGTVGIGGMSLSSDGQTLYLMNISNSSLYALDLSTYNTTLNQADITLKGGPYAVPSLGCTNGVQRSWAVKFSKGKVYVGTVCNALSGTKSDLRAGIFAFDPSTNAFNNQPIFDFPLTYPKGYPEIQTPSITGWFPWSNTFSDFVTTGTFGSGSSLSTNVIRPQPILSDIEFDIDGSMILALSDRAGLQTGFRNYNLTGSGDYSGRVGGDLLRAFSRQGTFVLENAAKAGPFVGSRPKNNQGPGFGEFYVDDSGAGDTGSNLYHTEIGLGALALRPGSGEVVAGVMDPTGLNTDYPFTAFSGGVRHMDNTTGLVNDAFALYSSPTTNTRDGTFGKATGIGDLELLCSEQQLIEIGNRVWLDDDKDGIQDACEPILAGVTVSLYKSGTLIATTITNANGEYYFSSKSKLTTGTWSATGADTTLRPTTAYQLLFGNGQFASNILTINNGNYALTTANSVASTASDLNDSDAQIATVAGLTAPVVSLTTGAYGVINHTLDVGFVCLPTTAGSISTTLATCNIGIGTAQSNGRITVTNIQNANRAFLVTTSTIPSYTATSSQPISASAVSFTGLSNPTSTTGTTYNVVLYNGPYCYTVISTTLAQASCCILQGVTAVPSVCTPATNLYSVSGTVSLTNSPAQSLTISSGTAIQLVDVSAGQSSVSYSLTGLTSGTGSHIVTVASSATTSCGNSVSATYTAPASCSIGLTITVSPGLCQTATNGYSVTGTITLTNAVSSTATITDGTVSTTVAVNAGATSVPYTLTGLASGTNLHIVTVSYVGKTASVTYSAPASCTIAVALSVSPGICQPATNQYSISGALSLTNAIAGTATITDGAMTTTVSVSAGATSLPYSLTGLNSGTGLHTVSVSYVGKTASLTYTAPVSCTLGSALVITPGSCQSATNQYTLTGTLSLTNAQAGVATFTDGAVSTTVAVGAGQSSVPFSLTGLISGTASHTLTALFNGQTQTQTYSAPSSCTVAVALSVTPGICQSATNQYSISGTLSLTNAVAGTATITDGAITTTVSVSAGATSLPYSLTGLNSGTGLHTVTVSYVGKTASLTYTAPASCTIAIALSVTPGVCQPATNQYSISGTLSLTNAIAGMATITDGIATTTVSVSAGATSVPYLLSGLNSGTGSHTITVSYVGKTVSLTYTAPISCTLGSALVTTPGSCQSATNQYTLTGTLSLTNAQAGIATFTDGAASTTVAVTAGQSSVPFSLTGLISGTASHTLTALFNGQTQTQTYSAPSSCTVAVALSVNTGVCQSATNQYSISGTLSLTNAIAGTATITDGTATSTVSVSAGATSVSYLLNGLNSGTGSHTVTVSYVGKTATVTYSAPETCITQLTLTKRVSQSVATVGSVLTYTVILTNTGSISATTTVRDSLSTGATYLPGSFSAPAGTTFTAGLPVSLWIVPSISAGQSLTLTFQVQVDSTGILYNTASIPGDTSRVCTSIPIKLCPGDEYALTAPAGRAAYRWYRDGQLIAGATTNVLSVTAGGSYSLDIDNIANCPDFSCCPLIIEVDSLPSFQAVANPATCLGSSAQSNAKLVISGFKSTHTYQYSAGASFNPTASLSGSAKAIPVTGILASNLANPVNAQSYTVRVYNQSGCYIDQTVTLIPTICDCPVEVCVPYVIQQTKRPRRIGDPIN</sequence>
<dbReference type="InterPro" id="IPR001434">
    <property type="entry name" value="OmcB-like_DUF11"/>
</dbReference>
<keyword evidence="2" id="KW-0964">Secreted</keyword>
<dbReference type="Gene3D" id="2.60.40.10">
    <property type="entry name" value="Immunoglobulins"/>
    <property type="match status" value="2"/>
</dbReference>
<evidence type="ECO:0000313" key="6">
    <source>
        <dbReference type="EMBL" id="MVM31101.1"/>
    </source>
</evidence>
<dbReference type="NCBIfam" id="TIGR01451">
    <property type="entry name" value="B_ant_repeat"/>
    <property type="match status" value="1"/>
</dbReference>
<evidence type="ECO:0000256" key="1">
    <source>
        <dbReference type="ARBA" id="ARBA00004613"/>
    </source>
</evidence>
<reference evidence="6 7" key="1">
    <citation type="submission" date="2019-12" db="EMBL/GenBank/DDBJ databases">
        <title>Spirosoma sp. HMF4905 genome sequencing and assembly.</title>
        <authorList>
            <person name="Kang H."/>
            <person name="Cha I."/>
            <person name="Kim H."/>
            <person name="Joh K."/>
        </authorList>
    </citation>
    <scope>NUCLEOTIDE SEQUENCE [LARGE SCALE GENOMIC DNA]</scope>
    <source>
        <strain evidence="6 7">HMF4905</strain>
    </source>
</reference>
<organism evidence="6 7">
    <name type="scientific">Spirosoma arboris</name>
    <dbReference type="NCBI Taxonomy" id="2682092"/>
    <lineage>
        <taxon>Bacteria</taxon>
        <taxon>Pseudomonadati</taxon>
        <taxon>Bacteroidota</taxon>
        <taxon>Cytophagia</taxon>
        <taxon>Cytophagales</taxon>
        <taxon>Cytophagaceae</taxon>
        <taxon>Spirosoma</taxon>
    </lineage>
</organism>
<evidence type="ECO:0000259" key="5">
    <source>
        <dbReference type="Pfam" id="PF17210"/>
    </source>
</evidence>
<gene>
    <name evidence="6" type="ORF">GO755_13755</name>
</gene>
<feature type="domain" description="SD-repeat containing protein B" evidence="5">
    <location>
        <begin position="185"/>
        <end position="266"/>
    </location>
</feature>
<proteinExistence type="predicted"/>
<dbReference type="InterPro" id="IPR013783">
    <property type="entry name" value="Ig-like_fold"/>
</dbReference>
<feature type="domain" description="DUF11" evidence="4">
    <location>
        <begin position="1770"/>
        <end position="1871"/>
    </location>
</feature>
<dbReference type="InterPro" id="IPR047589">
    <property type="entry name" value="DUF11_rpt"/>
</dbReference>
<dbReference type="GO" id="GO:0005576">
    <property type="term" value="C:extracellular region"/>
    <property type="evidence" value="ECO:0007669"/>
    <property type="project" value="UniProtKB-SubCell"/>
</dbReference>
<comment type="subcellular location">
    <subcellularLocation>
        <location evidence="1">Secreted</location>
    </subcellularLocation>
</comment>
<name>A0A7K1SBF1_9BACT</name>
<dbReference type="SUPFAM" id="SSF117074">
    <property type="entry name" value="Hypothetical protein PA1324"/>
    <property type="match status" value="2"/>
</dbReference>
<evidence type="ECO:0000313" key="7">
    <source>
        <dbReference type="Proteomes" id="UP000436006"/>
    </source>
</evidence>
<evidence type="ECO:0000256" key="2">
    <source>
        <dbReference type="ARBA" id="ARBA00022525"/>
    </source>
</evidence>